<keyword evidence="2" id="KW-1133">Transmembrane helix</keyword>
<feature type="compositionally biased region" description="Basic and acidic residues" evidence="1">
    <location>
        <begin position="136"/>
        <end position="152"/>
    </location>
</feature>
<proteinExistence type="predicted"/>
<evidence type="ECO:0000256" key="2">
    <source>
        <dbReference type="SAM" id="Phobius"/>
    </source>
</evidence>
<evidence type="ECO:0000256" key="1">
    <source>
        <dbReference type="SAM" id="MobiDB-lite"/>
    </source>
</evidence>
<reference evidence="3" key="1">
    <citation type="submission" date="2020-07" db="EMBL/GenBank/DDBJ databases">
        <title>Huge and variable diversity of episymbiotic CPR bacteria and DPANN archaea in groundwater ecosystems.</title>
        <authorList>
            <person name="He C.Y."/>
            <person name="Keren R."/>
            <person name="Whittaker M."/>
            <person name="Farag I.F."/>
            <person name="Doudna J."/>
            <person name="Cate J.H.D."/>
            <person name="Banfield J.F."/>
        </authorList>
    </citation>
    <scope>NUCLEOTIDE SEQUENCE</scope>
    <source>
        <strain evidence="3">NC_groundwater_193_Ag_S-0.1um_51_7</strain>
    </source>
</reference>
<accession>A0A931SB68</accession>
<dbReference type="EMBL" id="JACOZA010000034">
    <property type="protein sequence ID" value="MBI2096787.1"/>
    <property type="molecule type" value="Genomic_DNA"/>
</dbReference>
<feature type="region of interest" description="Disordered" evidence="1">
    <location>
        <begin position="126"/>
        <end position="152"/>
    </location>
</feature>
<organism evidence="3 4">
    <name type="scientific">Candidatus Sungiibacteriota bacterium</name>
    <dbReference type="NCBI Taxonomy" id="2750080"/>
    <lineage>
        <taxon>Bacteria</taxon>
        <taxon>Candidatus Sungiibacteriota</taxon>
    </lineage>
</organism>
<gene>
    <name evidence="3" type="ORF">HYT40_01355</name>
</gene>
<feature type="region of interest" description="Disordered" evidence="1">
    <location>
        <begin position="38"/>
        <end position="57"/>
    </location>
</feature>
<dbReference type="Proteomes" id="UP000724148">
    <property type="component" value="Unassembled WGS sequence"/>
</dbReference>
<keyword evidence="2" id="KW-0812">Transmembrane</keyword>
<dbReference type="AlphaFoldDB" id="A0A931SB68"/>
<evidence type="ECO:0000313" key="4">
    <source>
        <dbReference type="Proteomes" id="UP000724148"/>
    </source>
</evidence>
<evidence type="ECO:0000313" key="3">
    <source>
        <dbReference type="EMBL" id="MBI2096787.1"/>
    </source>
</evidence>
<sequence length="268" mass="29306">METKTHINNGKIVLFVCLLFILGAFFNVYSEELPAPETEDVKETLGDDNATTTQSEPDITPAVAADTTVVDLATTTDSIIADTATAVSIADVDLVTATSTLIVDSAAATSTVTTDDIAVATSTSLFSEENPDSEEELKKAAEEKERREKEEKEEKWIQGRGVLYPDLRDGRIKHDVQSDGVRAVIVEVGGMQELWYTPPNTSATEETAWNKLAGDSLIDNESTLGMFGRTIFWFDKNKQTLYGFSVDEESLFGKSLEGDLGPLFNLFE</sequence>
<name>A0A931SB68_9BACT</name>
<feature type="transmembrane region" description="Helical" evidence="2">
    <location>
        <begin position="12"/>
        <end position="29"/>
    </location>
</feature>
<comment type="caution">
    <text evidence="3">The sequence shown here is derived from an EMBL/GenBank/DDBJ whole genome shotgun (WGS) entry which is preliminary data.</text>
</comment>
<protein>
    <submittedName>
        <fullName evidence="3">Uncharacterized protein</fullName>
    </submittedName>
</protein>
<keyword evidence="2" id="KW-0472">Membrane</keyword>